<sequence>MSPTTLILCGAIISGWLRQHWFCNGLTGPSLDHRLPAYKQYWANVLCCLGPLRKLGLGASEPVILFFGATALGYSHRDVFFTIEEFISETKTSFQQAVSCRTCCGVCPEPSCVKTRKNEDISRQLRKEHYFGSKGQCKKVQTSRCKGWFYPTQEECQKCCKS</sequence>
<protein>
    <submittedName>
        <fullName evidence="1">Uncharacterized protein</fullName>
    </submittedName>
</protein>
<accession>A0A131YMU5</accession>
<organism evidence="1">
    <name type="scientific">Rhipicephalus appendiculatus</name>
    <name type="common">Brown ear tick</name>
    <dbReference type="NCBI Taxonomy" id="34631"/>
    <lineage>
        <taxon>Eukaryota</taxon>
        <taxon>Metazoa</taxon>
        <taxon>Ecdysozoa</taxon>
        <taxon>Arthropoda</taxon>
        <taxon>Chelicerata</taxon>
        <taxon>Arachnida</taxon>
        <taxon>Acari</taxon>
        <taxon>Parasitiformes</taxon>
        <taxon>Ixodida</taxon>
        <taxon>Ixodoidea</taxon>
        <taxon>Ixodidae</taxon>
        <taxon>Rhipicephalinae</taxon>
        <taxon>Rhipicephalus</taxon>
        <taxon>Rhipicephalus</taxon>
    </lineage>
</organism>
<name>A0A131YMU5_RHIAP</name>
<dbReference type="EMBL" id="GEDV01008685">
    <property type="protein sequence ID" value="JAP79872.1"/>
    <property type="molecule type" value="Transcribed_RNA"/>
</dbReference>
<dbReference type="AlphaFoldDB" id="A0A131YMU5"/>
<evidence type="ECO:0000313" key="1">
    <source>
        <dbReference type="EMBL" id="JAP79872.1"/>
    </source>
</evidence>
<proteinExistence type="predicted"/>
<reference evidence="1" key="1">
    <citation type="journal article" date="2016" name="Ticks Tick Borne Dis.">
        <title>De novo assembly and annotation of the salivary gland transcriptome of Rhipicephalus appendiculatus male and female ticks during blood feeding.</title>
        <authorList>
            <person name="de Castro M.H."/>
            <person name="de Klerk D."/>
            <person name="Pienaar R."/>
            <person name="Latif A.A."/>
            <person name="Rees D.J."/>
            <person name="Mans B.J."/>
        </authorList>
    </citation>
    <scope>NUCLEOTIDE SEQUENCE</scope>
    <source>
        <tissue evidence="1">Salivary glands</tissue>
    </source>
</reference>